<dbReference type="InterPro" id="IPR018445">
    <property type="entry name" value="Put_Phosphate_transp_reg"/>
</dbReference>
<dbReference type="Gene3D" id="1.20.58.220">
    <property type="entry name" value="Phosphate transport system protein phou homolog 2, domain 2"/>
    <property type="match status" value="1"/>
</dbReference>
<reference evidence="2" key="1">
    <citation type="submission" date="2020-10" db="EMBL/GenBank/DDBJ databases">
        <authorList>
            <person name="Gilroy R."/>
        </authorList>
    </citation>
    <scope>NUCLEOTIDE SEQUENCE</scope>
    <source>
        <strain evidence="2">ChiSjej1B19-7085</strain>
    </source>
</reference>
<protein>
    <submittedName>
        <fullName evidence="2">DUF47 family protein</fullName>
    </submittedName>
</protein>
<evidence type="ECO:0000313" key="2">
    <source>
        <dbReference type="EMBL" id="HIR57246.1"/>
    </source>
</evidence>
<reference evidence="2" key="2">
    <citation type="journal article" date="2021" name="PeerJ">
        <title>Extensive microbial diversity within the chicken gut microbiome revealed by metagenomics and culture.</title>
        <authorList>
            <person name="Gilroy R."/>
            <person name="Ravi A."/>
            <person name="Getino M."/>
            <person name="Pursley I."/>
            <person name="Horton D.L."/>
            <person name="Alikhan N.F."/>
            <person name="Baker D."/>
            <person name="Gharbi K."/>
            <person name="Hall N."/>
            <person name="Watson M."/>
            <person name="Adriaenssens E.M."/>
            <person name="Foster-Nyarko E."/>
            <person name="Jarju S."/>
            <person name="Secka A."/>
            <person name="Antonio M."/>
            <person name="Oren A."/>
            <person name="Chaudhuri R.R."/>
            <person name="La Ragione R."/>
            <person name="Hildebrand F."/>
            <person name="Pallen M.J."/>
        </authorList>
    </citation>
    <scope>NUCLEOTIDE SEQUENCE</scope>
    <source>
        <strain evidence="2">ChiSjej1B19-7085</strain>
    </source>
</reference>
<dbReference type="Proteomes" id="UP000886785">
    <property type="component" value="Unassembled WGS sequence"/>
</dbReference>
<organism evidence="2 3">
    <name type="scientific">Candidatus Gallacutalibacter pullicola</name>
    <dbReference type="NCBI Taxonomy" id="2840830"/>
    <lineage>
        <taxon>Bacteria</taxon>
        <taxon>Bacillati</taxon>
        <taxon>Bacillota</taxon>
        <taxon>Clostridia</taxon>
        <taxon>Eubacteriales</taxon>
        <taxon>Candidatus Gallacutalibacter</taxon>
    </lineage>
</organism>
<comment type="similarity">
    <text evidence="1">Belongs to the UPF0111 family.</text>
</comment>
<dbReference type="Pfam" id="PF01865">
    <property type="entry name" value="PhoU_div"/>
    <property type="match status" value="1"/>
</dbReference>
<evidence type="ECO:0000313" key="3">
    <source>
        <dbReference type="Proteomes" id="UP000886785"/>
    </source>
</evidence>
<dbReference type="EMBL" id="DVHF01000073">
    <property type="protein sequence ID" value="HIR57246.1"/>
    <property type="molecule type" value="Genomic_DNA"/>
</dbReference>
<proteinExistence type="inferred from homology"/>
<sequence>MSKKQDSYYFQSFIACTDYACQAASLLLEVMKNFRLESLPEQMDAMHQLEHAADMRKHELLNTLVKAFITPIEREDIIQISQNIDEITDKIEDVLIRIYYNHIQSIRPDALELAETVVKCCGEAKSLMDEFADFKHSKSLRDHIIRINTMEEEADKRYISCMYQLHGACRDPIEIIAWREIYNYLEKCADACEHVADMVESAVMKNS</sequence>
<accession>A0A9D1J144</accession>
<gene>
    <name evidence="2" type="ORF">IAA54_06220</name>
</gene>
<name>A0A9D1J144_9FIRM</name>
<dbReference type="AlphaFoldDB" id="A0A9D1J144"/>
<dbReference type="InterPro" id="IPR038078">
    <property type="entry name" value="PhoU-like_sf"/>
</dbReference>
<comment type="caution">
    <text evidence="2">The sequence shown here is derived from an EMBL/GenBank/DDBJ whole genome shotgun (WGS) entry which is preliminary data.</text>
</comment>
<evidence type="ECO:0000256" key="1">
    <source>
        <dbReference type="ARBA" id="ARBA00008591"/>
    </source>
</evidence>
<dbReference type="PANTHER" id="PTHR37298:SF1">
    <property type="entry name" value="UPF0111 PROTEIN YKAA"/>
    <property type="match status" value="1"/>
</dbReference>
<dbReference type="InterPro" id="IPR052912">
    <property type="entry name" value="UPF0111_domain"/>
</dbReference>
<dbReference type="SUPFAM" id="SSF109755">
    <property type="entry name" value="PhoU-like"/>
    <property type="match status" value="1"/>
</dbReference>
<dbReference type="PANTHER" id="PTHR37298">
    <property type="entry name" value="UPF0111 PROTEIN YKAA"/>
    <property type="match status" value="1"/>
</dbReference>